<dbReference type="Gene3D" id="3.80.10.10">
    <property type="entry name" value="Ribonuclease Inhibitor"/>
    <property type="match status" value="1"/>
</dbReference>
<sequence length="416" mass="48876">MEQQVKCNFFKFKWHHIGEIYTCLIQHQEIGSQSSLKLVGVHSFNKNNEDVFGASFKNCKISNIPKGLMKIFPNLTCMAIYDSELKSISRDDLKEYKNLKCLLVNRNNIAYLPGDLFQDLKELEIFSAFDSKIELIEPNIFDNCHNLKHVSLTRNICINKHFNLGNPILHNATLEEIKIELQNIYPVWGEKVKIFNGEITSEILKLIKELEEKKESNKNIKILEQKLSEIKLKFSYFENIMRNEELKDFTIKTEFEEFKAHKFVLAARSPTFADLIIENVHAECLNLLDVSTDVFRVILDFIYTDEFPENIDINFGELFFASERLKLENLKKIAAKKLLDTTNTENALEMLEFSLKTNNEELKKKSFEEIKKYLDFIKLDENLAFEPEKLKKLIEVQKEKERFMREFEESVKNILI</sequence>
<dbReference type="Pfam" id="PF00651">
    <property type="entry name" value="BTB"/>
    <property type="match status" value="1"/>
</dbReference>
<evidence type="ECO:0000313" key="3">
    <source>
        <dbReference type="EMBL" id="KAG5670614.1"/>
    </source>
</evidence>
<dbReference type="InterPro" id="IPR000210">
    <property type="entry name" value="BTB/POZ_dom"/>
</dbReference>
<reference evidence="3" key="1">
    <citation type="submission" date="2021-03" db="EMBL/GenBank/DDBJ databases">
        <title>Chromosome level genome of the anhydrobiotic midge Polypedilum vanderplanki.</title>
        <authorList>
            <person name="Yoshida Y."/>
            <person name="Kikawada T."/>
            <person name="Gusev O."/>
        </authorList>
    </citation>
    <scope>NUCLEOTIDE SEQUENCE</scope>
    <source>
        <strain evidence="3">NIAS01</strain>
        <tissue evidence="3">Whole body or cell culture</tissue>
    </source>
</reference>
<evidence type="ECO:0000313" key="4">
    <source>
        <dbReference type="Proteomes" id="UP001107558"/>
    </source>
</evidence>
<accession>A0A9J6BMI9</accession>
<dbReference type="Proteomes" id="UP001107558">
    <property type="component" value="Chromosome 3"/>
</dbReference>
<dbReference type="Gene3D" id="3.30.710.10">
    <property type="entry name" value="Potassium Channel Kv1.1, Chain A"/>
    <property type="match status" value="1"/>
</dbReference>
<dbReference type="SUPFAM" id="SSF54695">
    <property type="entry name" value="POZ domain"/>
    <property type="match status" value="1"/>
</dbReference>
<comment type="caution">
    <text evidence="3">The sequence shown here is derived from an EMBL/GenBank/DDBJ whole genome shotgun (WGS) entry which is preliminary data.</text>
</comment>
<feature type="coiled-coil region" evidence="1">
    <location>
        <begin position="206"/>
        <end position="233"/>
    </location>
</feature>
<feature type="domain" description="BTB" evidence="2">
    <location>
        <begin position="247"/>
        <end position="311"/>
    </location>
</feature>
<dbReference type="CDD" id="cd18186">
    <property type="entry name" value="BTB_POZ_ZBTB_KLHL-like"/>
    <property type="match status" value="1"/>
</dbReference>
<evidence type="ECO:0000259" key="2">
    <source>
        <dbReference type="PROSITE" id="PS50097"/>
    </source>
</evidence>
<evidence type="ECO:0000256" key="1">
    <source>
        <dbReference type="SAM" id="Coils"/>
    </source>
</evidence>
<dbReference type="AlphaFoldDB" id="A0A9J6BMI9"/>
<gene>
    <name evidence="3" type="ORF">PVAND_000863</name>
</gene>
<dbReference type="SUPFAM" id="SSF52058">
    <property type="entry name" value="L domain-like"/>
    <property type="match status" value="1"/>
</dbReference>
<keyword evidence="1" id="KW-0175">Coiled coil</keyword>
<keyword evidence="4" id="KW-1185">Reference proteome</keyword>
<dbReference type="PANTHER" id="PTHR24413">
    <property type="entry name" value="SPECKLE-TYPE POZ PROTEIN"/>
    <property type="match status" value="1"/>
</dbReference>
<dbReference type="PROSITE" id="PS50097">
    <property type="entry name" value="BTB"/>
    <property type="match status" value="1"/>
</dbReference>
<dbReference type="EMBL" id="JADBJN010000003">
    <property type="protein sequence ID" value="KAG5670614.1"/>
    <property type="molecule type" value="Genomic_DNA"/>
</dbReference>
<dbReference type="OrthoDB" id="2013775at2759"/>
<protein>
    <recommendedName>
        <fullName evidence="2">BTB domain-containing protein</fullName>
    </recommendedName>
</protein>
<dbReference type="InterPro" id="IPR011333">
    <property type="entry name" value="SKP1/BTB/POZ_sf"/>
</dbReference>
<organism evidence="3 4">
    <name type="scientific">Polypedilum vanderplanki</name>
    <name type="common">Sleeping chironomid midge</name>
    <dbReference type="NCBI Taxonomy" id="319348"/>
    <lineage>
        <taxon>Eukaryota</taxon>
        <taxon>Metazoa</taxon>
        <taxon>Ecdysozoa</taxon>
        <taxon>Arthropoda</taxon>
        <taxon>Hexapoda</taxon>
        <taxon>Insecta</taxon>
        <taxon>Pterygota</taxon>
        <taxon>Neoptera</taxon>
        <taxon>Endopterygota</taxon>
        <taxon>Diptera</taxon>
        <taxon>Nematocera</taxon>
        <taxon>Chironomoidea</taxon>
        <taxon>Chironomidae</taxon>
        <taxon>Chironominae</taxon>
        <taxon>Polypedilum</taxon>
        <taxon>Polypedilum</taxon>
    </lineage>
</organism>
<proteinExistence type="predicted"/>
<dbReference type="SMART" id="SM00225">
    <property type="entry name" value="BTB"/>
    <property type="match status" value="1"/>
</dbReference>
<dbReference type="InterPro" id="IPR032675">
    <property type="entry name" value="LRR_dom_sf"/>
</dbReference>
<name>A0A9J6BMI9_POLVA</name>